<dbReference type="RefSeq" id="WP_345520604.1">
    <property type="nucleotide sequence ID" value="NZ_BAABKM010000002.1"/>
</dbReference>
<dbReference type="InterPro" id="IPR036856">
    <property type="entry name" value="Ald_Oxase/Xan_DH_a/b_sf"/>
</dbReference>
<sequence length="737" mass="77834">MTGSIKFADDLTPAGTLHGALVRLPVARARLISTDATEALSTAGVVRVFTASDFGDAGPPRFGPVVRDQPVLAFRETRYYGEPVALVVAETRDAAVAGAARFRVDFESLPGWHTVEGAAAADPLHTDDYPHLAHDDGPNVMGRWDFGWGDLAEAEATSALVLDNRYEAPFAHHFAIETYSAVAIPEAHGVTVRDTVQHPFQLRRVIADMLELPASSVRVRATPMGGSFGGKGYAKLGPVVAVFSRLLGRPLKITLSGEESFLTGQREACEVRIRTGFDANGRLTFQELHADFLVGAYADISTRVVSKSGLHACGPYRTPAAKVVARGLYTTTPPTTAFRGFGAGHLVFAVEGQMDEAASRLGIDPVELRLRNMKERGEPTVAGETPVDGDWPELVRMAATAMDWHVPVAPGRGRGLAFGMKSCVPATTSQATVRMAADGSVCALVGTSEMGQGAVMTYAALVADWLGLARDQVIVQMADTAVVPFDALTASSRSLVHMGRALQDAVGNLSDAVREHAADLGGVAATDVSIVDGVVKAGEWRGTYQDVMSATFGPGSGELQGRGQFRMLPDANHVLGGPTPFFEAVVTAVELSIDAETGLLDVHRVVHVTDAGRIINRTRAIGLDEGGVVMGMGLALSEQLVYREGALLNGSSLDYRIPSIVDIPRESVSLFQENGDGPGPQGSKGLAEGGILAVAPALAAAVQHATGARIRELPITAERIWAEMQDIAAAERSEAVQ</sequence>
<dbReference type="SUPFAM" id="SSF56003">
    <property type="entry name" value="Molybdenum cofactor-binding domain"/>
    <property type="match status" value="1"/>
</dbReference>
<dbReference type="EMBL" id="BAABKM010000002">
    <property type="protein sequence ID" value="GAA4699529.1"/>
    <property type="molecule type" value="Genomic_DNA"/>
</dbReference>
<proteinExistence type="predicted"/>
<dbReference type="Gene3D" id="3.30.365.10">
    <property type="entry name" value="Aldehyde oxidase/xanthine dehydrogenase, molybdopterin binding domain"/>
    <property type="match status" value="4"/>
</dbReference>
<dbReference type="SMART" id="SM01008">
    <property type="entry name" value="Ald_Xan_dh_C"/>
    <property type="match status" value="1"/>
</dbReference>
<feature type="domain" description="Aldehyde oxidase/xanthine dehydrogenase a/b hammerhead" evidence="1">
    <location>
        <begin position="2"/>
        <end position="110"/>
    </location>
</feature>
<accession>A0ABP8X2L6</accession>
<evidence type="ECO:0000259" key="1">
    <source>
        <dbReference type="SMART" id="SM01008"/>
    </source>
</evidence>
<dbReference type="Pfam" id="PF02738">
    <property type="entry name" value="MoCoBD_1"/>
    <property type="match status" value="1"/>
</dbReference>
<dbReference type="InterPro" id="IPR016208">
    <property type="entry name" value="Ald_Oxase/xanthine_DH-like"/>
</dbReference>
<organism evidence="2 3">
    <name type="scientific">Nocardioides conyzicola</name>
    <dbReference type="NCBI Taxonomy" id="1651781"/>
    <lineage>
        <taxon>Bacteria</taxon>
        <taxon>Bacillati</taxon>
        <taxon>Actinomycetota</taxon>
        <taxon>Actinomycetes</taxon>
        <taxon>Propionibacteriales</taxon>
        <taxon>Nocardioidaceae</taxon>
        <taxon>Nocardioides</taxon>
    </lineage>
</organism>
<dbReference type="SUPFAM" id="SSF54665">
    <property type="entry name" value="CO dehydrogenase molybdoprotein N-domain-like"/>
    <property type="match status" value="1"/>
</dbReference>
<dbReference type="InterPro" id="IPR000674">
    <property type="entry name" value="Ald_Oxase/Xan_DH_a/b"/>
</dbReference>
<keyword evidence="3" id="KW-1185">Reference proteome</keyword>
<reference evidence="3" key="1">
    <citation type="journal article" date="2019" name="Int. J. Syst. Evol. Microbiol.">
        <title>The Global Catalogue of Microorganisms (GCM) 10K type strain sequencing project: providing services to taxonomists for standard genome sequencing and annotation.</title>
        <authorList>
            <consortium name="The Broad Institute Genomics Platform"/>
            <consortium name="The Broad Institute Genome Sequencing Center for Infectious Disease"/>
            <person name="Wu L."/>
            <person name="Ma J."/>
        </authorList>
    </citation>
    <scope>NUCLEOTIDE SEQUENCE [LARGE SCALE GENOMIC DNA]</scope>
    <source>
        <strain evidence="3">JCM 18531</strain>
    </source>
</reference>
<dbReference type="Gene3D" id="3.90.1170.50">
    <property type="entry name" value="Aldehyde oxidase/xanthine dehydrogenase, a/b hammerhead"/>
    <property type="match status" value="1"/>
</dbReference>
<dbReference type="PANTHER" id="PTHR11908">
    <property type="entry name" value="XANTHINE DEHYDROGENASE"/>
    <property type="match status" value="1"/>
</dbReference>
<dbReference type="Proteomes" id="UP001499974">
    <property type="component" value="Unassembled WGS sequence"/>
</dbReference>
<dbReference type="Pfam" id="PF20256">
    <property type="entry name" value="MoCoBD_2"/>
    <property type="match status" value="1"/>
</dbReference>
<evidence type="ECO:0000313" key="3">
    <source>
        <dbReference type="Proteomes" id="UP001499974"/>
    </source>
</evidence>
<dbReference type="InterPro" id="IPR008274">
    <property type="entry name" value="AldOxase/xan_DH_MoCoBD1"/>
</dbReference>
<protein>
    <submittedName>
        <fullName evidence="2">Xanthine dehydrogenase family protein molybdopterin-binding subunit</fullName>
    </submittedName>
</protein>
<comment type="caution">
    <text evidence="2">The sequence shown here is derived from an EMBL/GenBank/DDBJ whole genome shotgun (WGS) entry which is preliminary data.</text>
</comment>
<gene>
    <name evidence="2" type="ORF">GCM10023349_14800</name>
</gene>
<dbReference type="InterPro" id="IPR037165">
    <property type="entry name" value="AldOxase/xan_DH_Mopterin-bd_sf"/>
</dbReference>
<evidence type="ECO:0000313" key="2">
    <source>
        <dbReference type="EMBL" id="GAA4699529.1"/>
    </source>
</evidence>
<name>A0ABP8X2L6_9ACTN</name>
<dbReference type="InterPro" id="IPR046867">
    <property type="entry name" value="AldOxase/xan_DH_MoCoBD2"/>
</dbReference>
<dbReference type="PANTHER" id="PTHR11908:SF157">
    <property type="entry name" value="XANTHINE DEHYDROGENASE SUBUNIT D-RELATED"/>
    <property type="match status" value="1"/>
</dbReference>
<dbReference type="Pfam" id="PF01315">
    <property type="entry name" value="Ald_Xan_dh_C"/>
    <property type="match status" value="1"/>
</dbReference>